<keyword evidence="7" id="KW-1185">Reference proteome</keyword>
<dbReference type="GO" id="GO:0003729">
    <property type="term" value="F:mRNA binding"/>
    <property type="evidence" value="ECO:0007669"/>
    <property type="project" value="TreeGrafter"/>
</dbReference>
<feature type="domain" description="SAP" evidence="5">
    <location>
        <begin position="48"/>
        <end position="82"/>
    </location>
</feature>
<dbReference type="SUPFAM" id="SSF68906">
    <property type="entry name" value="SAP domain"/>
    <property type="match status" value="1"/>
</dbReference>
<dbReference type="Proteomes" id="UP000001876">
    <property type="component" value="Unassembled WGS sequence"/>
</dbReference>
<accession>C1MU29</accession>
<feature type="region of interest" description="Disordered" evidence="3">
    <location>
        <begin position="473"/>
        <end position="545"/>
    </location>
</feature>
<dbReference type="SMART" id="SM00513">
    <property type="entry name" value="SAP"/>
    <property type="match status" value="1"/>
</dbReference>
<dbReference type="OMA" id="FFECERV"/>
<dbReference type="InterPro" id="IPR003034">
    <property type="entry name" value="SAP_dom"/>
</dbReference>
<feature type="region of interest" description="Disordered" evidence="3">
    <location>
        <begin position="292"/>
        <end position="327"/>
    </location>
</feature>
<keyword evidence="1 2" id="KW-0694">RNA-binding</keyword>
<dbReference type="AlphaFoldDB" id="C1MU29"/>
<evidence type="ECO:0000313" key="7">
    <source>
        <dbReference type="Proteomes" id="UP000001876"/>
    </source>
</evidence>
<dbReference type="EMBL" id="GG663740">
    <property type="protein sequence ID" value="EEH56254.1"/>
    <property type="molecule type" value="Genomic_DNA"/>
</dbReference>
<sequence length="545" mass="56185">MNVCDLIDEVPRRGAVASHTVHAAPGPRAVAMGKKPPPMEELPNLDALKKLRVVDLKPLLRARGLDDKGKKDALVARLDASRGGAAEPEPEPEPEPAPAPAPAPEAEPTPEPKKATKASPAKRAKTTRAATAASAPPPEAAPVADDDDDAVEPGVVVDPFGLGAEYASDGGGGGDGDGDAAATKAPPPKMNPEDAPPATKEDASAGPTAKLYVGFLGEKCNRAHIAELFEPHFEPAKVFIATKQSGTFKQPKGFAFVDVPVGVSDDVVEGAIEALNGSAHYEGAKYPLKVARAERKDKDKDTRGGGGGGGEKRKRDDDDDRGGVPPGKCATKLFVAGMSPDAHEELMKDVFRQYGVVTYARVFPPRDGSESHKPRRGIVAFEDAAAAAAAKRALQGTTAFHGGEALHVSYANERPGGGGGGGGGGGFAGNRQPNAMTLTTTAAGQTVYVPVVVDPITGAMTMPVSGADAGVPAIGQQQQRQGRGGRGGGRGGGGPRRPDFRWGATGAPNLPSDEIRPGDPVYRGVDLAGLPPSAPIPERFRHLYE</sequence>
<feature type="compositionally biased region" description="Pro residues" evidence="3">
    <location>
        <begin position="95"/>
        <end position="109"/>
    </location>
</feature>
<dbReference type="PROSITE" id="PS50102">
    <property type="entry name" value="RRM"/>
    <property type="match status" value="1"/>
</dbReference>
<feature type="domain" description="RRM" evidence="4">
    <location>
        <begin position="331"/>
        <end position="413"/>
    </location>
</feature>
<evidence type="ECO:0000256" key="1">
    <source>
        <dbReference type="ARBA" id="ARBA00022884"/>
    </source>
</evidence>
<dbReference type="InterPro" id="IPR050502">
    <property type="entry name" value="Euk_RNA-bind_prot"/>
</dbReference>
<dbReference type="RefSeq" id="XP_003059122.1">
    <property type="nucleotide sequence ID" value="XM_003059076.1"/>
</dbReference>
<dbReference type="InterPro" id="IPR036361">
    <property type="entry name" value="SAP_dom_sf"/>
</dbReference>
<name>C1MU29_MICPC</name>
<dbReference type="PANTHER" id="PTHR48025:SF1">
    <property type="entry name" value="RRM DOMAIN-CONTAINING PROTEIN"/>
    <property type="match status" value="1"/>
</dbReference>
<reference evidence="6 7" key="1">
    <citation type="journal article" date="2009" name="Science">
        <title>Green evolution and dynamic adaptations revealed by genomes of the marine picoeukaryotes Micromonas.</title>
        <authorList>
            <person name="Worden A.Z."/>
            <person name="Lee J.H."/>
            <person name="Mock T."/>
            <person name="Rouze P."/>
            <person name="Simmons M.P."/>
            <person name="Aerts A.L."/>
            <person name="Allen A.E."/>
            <person name="Cuvelier M.L."/>
            <person name="Derelle E."/>
            <person name="Everett M.V."/>
            <person name="Foulon E."/>
            <person name="Grimwood J."/>
            <person name="Gundlach H."/>
            <person name="Henrissat B."/>
            <person name="Napoli C."/>
            <person name="McDonald S.M."/>
            <person name="Parker M.S."/>
            <person name="Rombauts S."/>
            <person name="Salamov A."/>
            <person name="Von Dassow P."/>
            <person name="Badger J.H."/>
            <person name="Coutinho P.M."/>
            <person name="Demir E."/>
            <person name="Dubchak I."/>
            <person name="Gentemann C."/>
            <person name="Eikrem W."/>
            <person name="Gready J.E."/>
            <person name="John U."/>
            <person name="Lanier W."/>
            <person name="Lindquist E.A."/>
            <person name="Lucas S."/>
            <person name="Mayer K.F."/>
            <person name="Moreau H."/>
            <person name="Not F."/>
            <person name="Otillar R."/>
            <person name="Panaud O."/>
            <person name="Pangilinan J."/>
            <person name="Paulsen I."/>
            <person name="Piegu B."/>
            <person name="Poliakov A."/>
            <person name="Robbens S."/>
            <person name="Schmutz J."/>
            <person name="Toulza E."/>
            <person name="Wyss T."/>
            <person name="Zelensky A."/>
            <person name="Zhou K."/>
            <person name="Armbrust E.V."/>
            <person name="Bhattacharya D."/>
            <person name="Goodenough U.W."/>
            <person name="Van de Peer Y."/>
            <person name="Grigoriev I.V."/>
        </authorList>
    </citation>
    <scope>NUCLEOTIDE SEQUENCE [LARGE SCALE GENOMIC DNA]</scope>
    <source>
        <strain evidence="6 7">CCMP1545</strain>
    </source>
</reference>
<dbReference type="InterPro" id="IPR035979">
    <property type="entry name" value="RBD_domain_sf"/>
</dbReference>
<feature type="compositionally biased region" description="Gly residues" evidence="3">
    <location>
        <begin position="482"/>
        <end position="495"/>
    </location>
</feature>
<dbReference type="Pfam" id="PF02037">
    <property type="entry name" value="SAP"/>
    <property type="match status" value="1"/>
</dbReference>
<organism evidence="7">
    <name type="scientific">Micromonas pusilla (strain CCMP1545)</name>
    <name type="common">Picoplanktonic green alga</name>
    <dbReference type="NCBI Taxonomy" id="564608"/>
    <lineage>
        <taxon>Eukaryota</taxon>
        <taxon>Viridiplantae</taxon>
        <taxon>Chlorophyta</taxon>
        <taxon>Mamiellophyceae</taxon>
        <taxon>Mamiellales</taxon>
        <taxon>Mamiellaceae</taxon>
        <taxon>Micromonas</taxon>
    </lineage>
</organism>
<gene>
    <name evidence="6" type="ORF">MICPUCDRAFT_58648</name>
</gene>
<dbReference type="KEGG" id="mpp:MICPUCDRAFT_58648"/>
<feature type="region of interest" description="Disordered" evidence="3">
    <location>
        <begin position="76"/>
        <end position="205"/>
    </location>
</feature>
<dbReference type="SMART" id="SM00360">
    <property type="entry name" value="RRM"/>
    <property type="match status" value="2"/>
</dbReference>
<dbReference type="InterPro" id="IPR012677">
    <property type="entry name" value="Nucleotide-bd_a/b_plait_sf"/>
</dbReference>
<dbReference type="CDD" id="cd00590">
    <property type="entry name" value="RRM_SF"/>
    <property type="match status" value="2"/>
</dbReference>
<evidence type="ECO:0000259" key="4">
    <source>
        <dbReference type="PROSITE" id="PS50102"/>
    </source>
</evidence>
<dbReference type="GeneID" id="9684866"/>
<protein>
    <submittedName>
        <fullName evidence="6">Predicted protein</fullName>
    </submittedName>
</protein>
<dbReference type="PROSITE" id="PS50800">
    <property type="entry name" value="SAP"/>
    <property type="match status" value="1"/>
</dbReference>
<evidence type="ECO:0000259" key="5">
    <source>
        <dbReference type="PROSITE" id="PS50800"/>
    </source>
</evidence>
<dbReference type="Gene3D" id="1.10.720.30">
    <property type="entry name" value="SAP domain"/>
    <property type="match status" value="1"/>
</dbReference>
<evidence type="ECO:0000313" key="6">
    <source>
        <dbReference type="EMBL" id="EEH56254.1"/>
    </source>
</evidence>
<proteinExistence type="predicted"/>
<dbReference type="OrthoDB" id="439808at2759"/>
<dbReference type="Gene3D" id="3.30.70.330">
    <property type="match status" value="2"/>
</dbReference>
<dbReference type="SUPFAM" id="SSF54928">
    <property type="entry name" value="RNA-binding domain, RBD"/>
    <property type="match status" value="2"/>
</dbReference>
<dbReference type="InterPro" id="IPR000504">
    <property type="entry name" value="RRM_dom"/>
</dbReference>
<evidence type="ECO:0000256" key="2">
    <source>
        <dbReference type="PROSITE-ProRule" id="PRU00176"/>
    </source>
</evidence>
<dbReference type="PANTHER" id="PTHR48025">
    <property type="entry name" value="OS02G0815200 PROTEIN"/>
    <property type="match status" value="1"/>
</dbReference>
<feature type="compositionally biased region" description="Basic and acidic residues" evidence="3">
    <location>
        <begin position="292"/>
        <end position="303"/>
    </location>
</feature>
<evidence type="ECO:0000256" key="3">
    <source>
        <dbReference type="SAM" id="MobiDB-lite"/>
    </source>
</evidence>
<dbReference type="STRING" id="564608.C1MU29"/>
<dbReference type="Pfam" id="PF00076">
    <property type="entry name" value="RRM_1"/>
    <property type="match status" value="1"/>
</dbReference>